<accession>A0AAV3Y410</accession>
<evidence type="ECO:0000313" key="1">
    <source>
        <dbReference type="EMBL" id="GFN77779.1"/>
    </source>
</evidence>
<evidence type="ECO:0000313" key="2">
    <source>
        <dbReference type="Proteomes" id="UP000735302"/>
    </source>
</evidence>
<dbReference type="Proteomes" id="UP000735302">
    <property type="component" value="Unassembled WGS sequence"/>
</dbReference>
<reference evidence="1 2" key="1">
    <citation type="journal article" date="2021" name="Elife">
        <title>Chloroplast acquisition without the gene transfer in kleptoplastic sea slugs, Plakobranchus ocellatus.</title>
        <authorList>
            <person name="Maeda T."/>
            <person name="Takahashi S."/>
            <person name="Yoshida T."/>
            <person name="Shimamura S."/>
            <person name="Takaki Y."/>
            <person name="Nagai Y."/>
            <person name="Toyoda A."/>
            <person name="Suzuki Y."/>
            <person name="Arimoto A."/>
            <person name="Ishii H."/>
            <person name="Satoh N."/>
            <person name="Nishiyama T."/>
            <person name="Hasebe M."/>
            <person name="Maruyama T."/>
            <person name="Minagawa J."/>
            <person name="Obokata J."/>
            <person name="Shigenobu S."/>
        </authorList>
    </citation>
    <scope>NUCLEOTIDE SEQUENCE [LARGE SCALE GENOMIC DNA]</scope>
</reference>
<dbReference type="AlphaFoldDB" id="A0AAV3Y410"/>
<sequence length="102" mass="11794">MHGYLSVKAESPRHGNALAPHLLKSYSWIKIAVLSLSTFLHLALFLCSGENPTKDSEGIEGHWLPYEDVWFWAIQMYSLQRECKKLQHCTTVRTHQVRRQTA</sequence>
<dbReference type="EMBL" id="BLXT01000501">
    <property type="protein sequence ID" value="GFN77779.1"/>
    <property type="molecule type" value="Genomic_DNA"/>
</dbReference>
<keyword evidence="2" id="KW-1185">Reference proteome</keyword>
<name>A0AAV3Y410_9GAST</name>
<organism evidence="1 2">
    <name type="scientific">Plakobranchus ocellatus</name>
    <dbReference type="NCBI Taxonomy" id="259542"/>
    <lineage>
        <taxon>Eukaryota</taxon>
        <taxon>Metazoa</taxon>
        <taxon>Spiralia</taxon>
        <taxon>Lophotrochozoa</taxon>
        <taxon>Mollusca</taxon>
        <taxon>Gastropoda</taxon>
        <taxon>Heterobranchia</taxon>
        <taxon>Euthyneura</taxon>
        <taxon>Panpulmonata</taxon>
        <taxon>Sacoglossa</taxon>
        <taxon>Placobranchoidea</taxon>
        <taxon>Plakobranchidae</taxon>
        <taxon>Plakobranchus</taxon>
    </lineage>
</organism>
<gene>
    <name evidence="1" type="ORF">PoB_000428500</name>
</gene>
<protein>
    <submittedName>
        <fullName evidence="1">Uncharacterized protein</fullName>
    </submittedName>
</protein>
<proteinExistence type="predicted"/>
<comment type="caution">
    <text evidence="1">The sequence shown here is derived from an EMBL/GenBank/DDBJ whole genome shotgun (WGS) entry which is preliminary data.</text>
</comment>